<accession>A0A2T4AGK9</accession>
<gene>
    <name evidence="2" type="ORF">M431DRAFT_370449</name>
</gene>
<dbReference type="GeneID" id="36623199"/>
<reference evidence="2 3" key="1">
    <citation type="submission" date="2016-07" db="EMBL/GenBank/DDBJ databases">
        <title>Multiple horizontal gene transfer events from other fungi enriched the ability of initially mycotrophic Trichoderma (Ascomycota) to feed on dead plant biomass.</title>
        <authorList>
            <consortium name="DOE Joint Genome Institute"/>
            <person name="Aerts A."/>
            <person name="Atanasova L."/>
            <person name="Chenthamara K."/>
            <person name="Zhang J."/>
            <person name="Grujic M."/>
            <person name="Henrissat B."/>
            <person name="Kuo A."/>
            <person name="Salamov A."/>
            <person name="Lipzen A."/>
            <person name="Labutti K."/>
            <person name="Barry K."/>
            <person name="Miao Y."/>
            <person name="Rahimi M.J."/>
            <person name="Shen Q."/>
            <person name="Grigoriev I.V."/>
            <person name="Kubicek C.P."/>
            <person name="Druzhinina I.S."/>
        </authorList>
    </citation>
    <scope>NUCLEOTIDE SEQUENCE [LARGE SCALE GENOMIC DNA]</scope>
    <source>
        <strain evidence="2 3">CBS 226.95</strain>
    </source>
</reference>
<keyword evidence="1" id="KW-1133">Transmembrane helix</keyword>
<keyword evidence="1" id="KW-0812">Transmembrane</keyword>
<proteinExistence type="predicted"/>
<protein>
    <submittedName>
        <fullName evidence="2">Uncharacterized protein</fullName>
    </submittedName>
</protein>
<keyword evidence="1" id="KW-0472">Membrane</keyword>
<feature type="transmembrane region" description="Helical" evidence="1">
    <location>
        <begin position="6"/>
        <end position="22"/>
    </location>
</feature>
<dbReference type="EMBL" id="KZ679678">
    <property type="protein sequence ID" value="PTB56219.1"/>
    <property type="molecule type" value="Genomic_DNA"/>
</dbReference>
<dbReference type="RefSeq" id="XP_024775896.1">
    <property type="nucleotide sequence ID" value="XM_024914633.1"/>
</dbReference>
<dbReference type="Proteomes" id="UP000241690">
    <property type="component" value="Unassembled WGS sequence"/>
</dbReference>
<evidence type="ECO:0000256" key="1">
    <source>
        <dbReference type="SAM" id="Phobius"/>
    </source>
</evidence>
<sequence length="56" mass="6654">MTGEDSYTSLIIFFLLFTLSFSSDRLMPLFIYPSDYQTDIRAHYNEILDSLFYIDL</sequence>
<name>A0A2T4AGK9_TRIHA</name>
<organism evidence="2 3">
    <name type="scientific">Trichoderma harzianum CBS 226.95</name>
    <dbReference type="NCBI Taxonomy" id="983964"/>
    <lineage>
        <taxon>Eukaryota</taxon>
        <taxon>Fungi</taxon>
        <taxon>Dikarya</taxon>
        <taxon>Ascomycota</taxon>
        <taxon>Pezizomycotina</taxon>
        <taxon>Sordariomycetes</taxon>
        <taxon>Hypocreomycetidae</taxon>
        <taxon>Hypocreales</taxon>
        <taxon>Hypocreaceae</taxon>
        <taxon>Trichoderma</taxon>
    </lineage>
</organism>
<dbReference type="AlphaFoldDB" id="A0A2T4AGK9"/>
<keyword evidence="3" id="KW-1185">Reference proteome</keyword>
<evidence type="ECO:0000313" key="2">
    <source>
        <dbReference type="EMBL" id="PTB56219.1"/>
    </source>
</evidence>
<evidence type="ECO:0000313" key="3">
    <source>
        <dbReference type="Proteomes" id="UP000241690"/>
    </source>
</evidence>